<dbReference type="Gene3D" id="3.40.50.1820">
    <property type="entry name" value="alpha/beta hydrolase"/>
    <property type="match status" value="1"/>
</dbReference>
<dbReference type="Proteomes" id="UP000029713">
    <property type="component" value="Unassembled WGS sequence"/>
</dbReference>
<evidence type="ECO:0000313" key="2">
    <source>
        <dbReference type="EMBL" id="KGH46811.1"/>
    </source>
</evidence>
<dbReference type="InterPro" id="IPR029058">
    <property type="entry name" value="AB_hydrolase_fold"/>
</dbReference>
<organism evidence="2 3">
    <name type="scientific">Modestobacter caceresii</name>
    <dbReference type="NCBI Taxonomy" id="1522368"/>
    <lineage>
        <taxon>Bacteria</taxon>
        <taxon>Bacillati</taxon>
        <taxon>Actinomycetota</taxon>
        <taxon>Actinomycetes</taxon>
        <taxon>Geodermatophilales</taxon>
        <taxon>Geodermatophilaceae</taxon>
        <taxon>Modestobacter</taxon>
    </lineage>
</organism>
<dbReference type="InterPro" id="IPR002925">
    <property type="entry name" value="Dienelactn_hydro"/>
</dbReference>
<dbReference type="Pfam" id="PF01738">
    <property type="entry name" value="DLH"/>
    <property type="match status" value="1"/>
</dbReference>
<protein>
    <submittedName>
        <fullName evidence="2">DeoR faimly transcriptional regulator</fullName>
    </submittedName>
</protein>
<evidence type="ECO:0000313" key="3">
    <source>
        <dbReference type="Proteomes" id="UP000029713"/>
    </source>
</evidence>
<name>A0A098YAP5_9ACTN</name>
<sequence>MKFDVRFPSKGLMLAGHLYVPDTYDGSRLPGIVVSHPWGGVKEQTAGLYAERLSRQGFAALAFDAAYQGESEGEPRGVEDPFQRAEDIKSAVSHLAAREDIDPQRIGALGICASGGYVPFTAQTDRRIKAVATVSALDAADLYLNGLGRTNDPAVASAMLDQAGVMRTAEARNEGVVYARTLPEREEETAGLPKHYHECWEYYRTARGFHPRSPNWWVPRSIEYFAMFDAYAHIERISPRPLLMIAGTQAETAYFSEEAIKRADEPKELFWIDGATHVDLYDKDEYVSPTVAKLTEFFGEHLAA</sequence>
<dbReference type="Gene3D" id="1.10.10.800">
    <property type="match status" value="1"/>
</dbReference>
<dbReference type="STRING" id="1522368.IN07_10235"/>
<dbReference type="RefSeq" id="WP_036335515.1">
    <property type="nucleotide sequence ID" value="NZ_JPMX01000040.1"/>
</dbReference>
<dbReference type="PANTHER" id="PTHR47751">
    <property type="entry name" value="SUPERFAMILY HYDROLASE, PUTATIVE (AFU_ORTHOLOGUE AFUA_2G16580)-RELATED"/>
    <property type="match status" value="1"/>
</dbReference>
<comment type="caution">
    <text evidence="2">The sequence shown here is derived from an EMBL/GenBank/DDBJ whole genome shotgun (WGS) entry which is preliminary data.</text>
</comment>
<dbReference type="SUPFAM" id="SSF53474">
    <property type="entry name" value="alpha/beta-Hydrolases"/>
    <property type="match status" value="1"/>
</dbReference>
<accession>A0A098YAP5</accession>
<dbReference type="GO" id="GO:0016787">
    <property type="term" value="F:hydrolase activity"/>
    <property type="evidence" value="ECO:0007669"/>
    <property type="project" value="InterPro"/>
</dbReference>
<dbReference type="OrthoDB" id="9805123at2"/>
<dbReference type="PANTHER" id="PTHR47751:SF1">
    <property type="entry name" value="SUPERFAMILY HYDROLASE, PUTATIVE (AFU_ORTHOLOGUE AFUA_2G16580)-RELATED"/>
    <property type="match status" value="1"/>
</dbReference>
<dbReference type="InterPro" id="IPR051411">
    <property type="entry name" value="Polyketide_trans_af380"/>
</dbReference>
<dbReference type="AlphaFoldDB" id="A0A098YAP5"/>
<keyword evidence="3" id="KW-1185">Reference proteome</keyword>
<evidence type="ECO:0000259" key="1">
    <source>
        <dbReference type="Pfam" id="PF01738"/>
    </source>
</evidence>
<proteinExistence type="predicted"/>
<dbReference type="EMBL" id="JPMX01000040">
    <property type="protein sequence ID" value="KGH46811.1"/>
    <property type="molecule type" value="Genomic_DNA"/>
</dbReference>
<gene>
    <name evidence="2" type="ORF">IN07_10235</name>
</gene>
<reference evidence="2 3" key="1">
    <citation type="submission" date="2014-07" db="EMBL/GenBank/DDBJ databases">
        <title>Biosystematic studies on Modestobacter strains isolated from extreme hyper-arid desert soil and from historic building.</title>
        <authorList>
            <person name="Bukarasam K."/>
            <person name="Bull A."/>
            <person name="Girard G."/>
            <person name="van Wezel G."/>
            <person name="Goodfellow M."/>
        </authorList>
    </citation>
    <scope>NUCLEOTIDE SEQUENCE [LARGE SCALE GENOMIC DNA]</scope>
    <source>
        <strain evidence="2 3">KNN45-2b</strain>
    </source>
</reference>
<feature type="domain" description="Dienelactone hydrolase" evidence="1">
    <location>
        <begin position="17"/>
        <end position="132"/>
    </location>
</feature>